<comment type="caution">
    <text evidence="1">The sequence shown here is derived from an EMBL/GenBank/DDBJ whole genome shotgun (WGS) entry which is preliminary data.</text>
</comment>
<dbReference type="EMBL" id="WTVM01000190">
    <property type="protein sequence ID" value="NMG05024.1"/>
    <property type="molecule type" value="Genomic_DNA"/>
</dbReference>
<organism evidence="1 2">
    <name type="scientific">Azoarcus taiwanensis</name>
    <dbReference type="NCBI Taxonomy" id="666964"/>
    <lineage>
        <taxon>Bacteria</taxon>
        <taxon>Pseudomonadati</taxon>
        <taxon>Pseudomonadota</taxon>
        <taxon>Betaproteobacteria</taxon>
        <taxon>Rhodocyclales</taxon>
        <taxon>Zoogloeaceae</taxon>
        <taxon>Azoarcus</taxon>
    </lineage>
</organism>
<gene>
    <name evidence="1" type="ORF">GPA21_18925</name>
</gene>
<sequence>MATITGNTGPELSPPTATTLTELGITLVMAQTHLLELIGHSDPDRRYSKAYEHVRAALELVQEGQP</sequence>
<reference evidence="1" key="1">
    <citation type="submission" date="2019-12" db="EMBL/GenBank/DDBJ databases">
        <title>Comparative genomics gives insights into the taxonomy of the Azoarcus-Aromatoleum group and reveals separate origins of nif in the plant-associated Azoarcus and non-plant-associated Aromatoleum sub-groups.</title>
        <authorList>
            <person name="Lafos M."/>
            <person name="Maluk M."/>
            <person name="Batista M."/>
            <person name="Junghare M."/>
            <person name="Carmona M."/>
            <person name="Faoro H."/>
            <person name="Cruz L.M."/>
            <person name="Battistoni F."/>
            <person name="De Souza E."/>
            <person name="Pedrosa F."/>
            <person name="Chen W.-M."/>
            <person name="Poole P.S."/>
            <person name="Dixon R.A."/>
            <person name="James E.K."/>
        </authorList>
    </citation>
    <scope>NUCLEOTIDE SEQUENCE</scope>
    <source>
        <strain evidence="1">NSC3</strain>
    </source>
</reference>
<dbReference type="RefSeq" id="WP_168989643.1">
    <property type="nucleotide sequence ID" value="NZ_CAWPHM010000100.1"/>
</dbReference>
<proteinExistence type="predicted"/>
<protein>
    <submittedName>
        <fullName evidence="1">Uncharacterized protein</fullName>
    </submittedName>
</protein>
<keyword evidence="2" id="KW-1185">Reference proteome</keyword>
<dbReference type="Proteomes" id="UP000599523">
    <property type="component" value="Unassembled WGS sequence"/>
</dbReference>
<accession>A0A972FDZ9</accession>
<dbReference type="AlphaFoldDB" id="A0A972FDZ9"/>
<evidence type="ECO:0000313" key="1">
    <source>
        <dbReference type="EMBL" id="NMG05024.1"/>
    </source>
</evidence>
<name>A0A972FDZ9_9RHOO</name>
<evidence type="ECO:0000313" key="2">
    <source>
        <dbReference type="Proteomes" id="UP000599523"/>
    </source>
</evidence>